<gene>
    <name evidence="4" type="primary">LOC123042010</name>
</gene>
<evidence type="ECO:0000313" key="4">
    <source>
        <dbReference type="EnsemblPlants" id="TraesCS2B02G469900.1"/>
    </source>
</evidence>
<dbReference type="Gramene" id="TraesRN2B0101232100.1">
    <property type="protein sequence ID" value="TraesRN2B0101232100.1"/>
    <property type="gene ID" value="TraesRN2B0101232100"/>
</dbReference>
<proteinExistence type="predicted"/>
<name>A0A3B6CCK0_WHEAT</name>
<dbReference type="Gramene" id="TraesCAD_scaffold_021296_01G000200.1">
    <property type="protein sequence ID" value="TraesCAD_scaffold_021296_01G000200.1"/>
    <property type="gene ID" value="TraesCAD_scaffold_021296_01G000200"/>
</dbReference>
<dbReference type="Gramene" id="TraesLDM2B03G01023010.1">
    <property type="protein sequence ID" value="TraesLDM2B03G01023010.1"/>
    <property type="gene ID" value="TraesLDM2B03G01023010"/>
</dbReference>
<dbReference type="Gramene" id="TraesNOR2B03G01036550.1">
    <property type="protein sequence ID" value="TraesNOR2B03G01036550.1"/>
    <property type="gene ID" value="TraesNOR2B03G01036550"/>
</dbReference>
<feature type="domain" description="F-box" evidence="1">
    <location>
        <begin position="24"/>
        <end position="60"/>
    </location>
</feature>
<dbReference type="AlphaFoldDB" id="A0A3B6CCK0"/>
<dbReference type="InterPro" id="IPR006566">
    <property type="entry name" value="FBD"/>
</dbReference>
<dbReference type="InterPro" id="IPR055411">
    <property type="entry name" value="LRR_FXL15/At3g58940/PEG3-like"/>
</dbReference>
<dbReference type="KEGG" id="taes:123042010"/>
<dbReference type="RefSeq" id="XP_044320476.1">
    <property type="nucleotide sequence ID" value="XM_044464541.1"/>
</dbReference>
<reference evidence="4" key="1">
    <citation type="submission" date="2018-08" db="EMBL/GenBank/DDBJ databases">
        <authorList>
            <person name="Rossello M."/>
        </authorList>
    </citation>
    <scope>NUCLEOTIDE SEQUENCE [LARGE SCALE GENOMIC DNA]</scope>
    <source>
        <strain evidence="4">cv. Chinese Spring</strain>
    </source>
</reference>
<keyword evidence="5" id="KW-1185">Reference proteome</keyword>
<dbReference type="Gramene" id="TraesROB_scaffold_194335_01G000100.1">
    <property type="protein sequence ID" value="TraesROB_scaffold_194335_01G000100.1"/>
    <property type="gene ID" value="TraesROB_scaffold_194335_01G000100"/>
</dbReference>
<dbReference type="Gramene" id="TraesWEE_scaffold_129193_01G000100.1">
    <property type="protein sequence ID" value="TraesWEE_scaffold_129193_01G000100.1"/>
    <property type="gene ID" value="TraesWEE_scaffold_129193_01G000100"/>
</dbReference>
<reference evidence="4" key="2">
    <citation type="submission" date="2018-10" db="UniProtKB">
        <authorList>
            <consortium name="EnsemblPlants"/>
        </authorList>
    </citation>
    <scope>IDENTIFICATION</scope>
</reference>
<evidence type="ECO:0000259" key="3">
    <source>
        <dbReference type="Pfam" id="PF24758"/>
    </source>
</evidence>
<dbReference type="Gene3D" id="3.80.10.10">
    <property type="entry name" value="Ribonuclease Inhibitor"/>
    <property type="match status" value="1"/>
</dbReference>
<dbReference type="Pfam" id="PF00646">
    <property type="entry name" value="F-box"/>
    <property type="match status" value="1"/>
</dbReference>
<dbReference type="Pfam" id="PF08387">
    <property type="entry name" value="FBD"/>
    <property type="match status" value="1"/>
</dbReference>
<dbReference type="InterPro" id="IPR055312">
    <property type="entry name" value="FBL15-like"/>
</dbReference>
<dbReference type="Gramene" id="TraesPARA_EIv1.0_0506090.2">
    <property type="protein sequence ID" value="TraesPARA_EIv1.0_0506090.2.CDS"/>
    <property type="gene ID" value="TraesPARA_EIv1.0_0506090"/>
</dbReference>
<dbReference type="InterPro" id="IPR032675">
    <property type="entry name" value="LRR_dom_sf"/>
</dbReference>
<dbReference type="OMA" id="WDIDTIT"/>
<dbReference type="Pfam" id="PF24758">
    <property type="entry name" value="LRR_At5g56370"/>
    <property type="match status" value="1"/>
</dbReference>
<dbReference type="Gramene" id="TraesCS2B03G1188300.1">
    <property type="protein sequence ID" value="TraesCS2B03G1188300.1.CDS"/>
    <property type="gene ID" value="TraesCS2B03G1188300"/>
</dbReference>
<dbReference type="InterPro" id="IPR001810">
    <property type="entry name" value="F-box_dom"/>
</dbReference>
<protein>
    <recommendedName>
        <fullName evidence="6">F-box domain-containing protein</fullName>
    </recommendedName>
</protein>
<dbReference type="SUPFAM" id="SSF81383">
    <property type="entry name" value="F-box domain"/>
    <property type="match status" value="1"/>
</dbReference>
<feature type="domain" description="FBD" evidence="2">
    <location>
        <begin position="405"/>
        <end position="439"/>
    </location>
</feature>
<evidence type="ECO:0000313" key="5">
    <source>
        <dbReference type="Proteomes" id="UP000019116"/>
    </source>
</evidence>
<dbReference type="PANTHER" id="PTHR34709:SF54">
    <property type="entry name" value="GENOME ASSEMBLY, CHROMOSOME: II"/>
    <property type="match status" value="1"/>
</dbReference>
<dbReference type="SUPFAM" id="SSF52047">
    <property type="entry name" value="RNI-like"/>
    <property type="match status" value="1"/>
</dbReference>
<dbReference type="Gramene" id="TraesCLE_scaffold_147931_01G000100.1">
    <property type="protein sequence ID" value="TraesCLE_scaffold_147931_01G000100.1"/>
    <property type="gene ID" value="TraesCLE_scaffold_147931_01G000100"/>
</dbReference>
<dbReference type="GeneID" id="123042010"/>
<dbReference type="EnsemblPlants" id="TraesCS2B02G469900.1">
    <property type="protein sequence ID" value="TraesCS2B02G469900.1"/>
    <property type="gene ID" value="TraesCS2B02G469900"/>
</dbReference>
<dbReference type="Gramene" id="TraesMAC2B03G01019730.1">
    <property type="protein sequence ID" value="TraesMAC2B03G01019730.1"/>
    <property type="gene ID" value="TraesMAC2B03G01019730"/>
</dbReference>
<sequence>MHLRWGPRRRSPRLLAQGGGPDLISDLPDDLLLLVLAGLPCVSAAARTGVLSRRWRSLWPRLRQIVFSDVPLHSLEAVLDRLPRPLPLVSLIKIRFPNERLPWPIPEERLVDAASVNSLLRAAARLEPEEFEFELPTNLLDGPLIVDLPCFHRATSILLDLHPVDVILRVPTGVEFPALEELHLWACTADIDALLSCSPRLRTLCLSNVYSDNDDLAVSATLAVSSASLQELVLLQTDWMDGVNIVAPTLRQLTVSFPAMEKVSISVLAPMVEMVAWRCCYFELSIVFGVWRLEQVTLQTAERPGQLPSLQIHASANPIFVSEEETFMHEIEKHMFAEFSVLDLHLETNGHVFGALVFHVLGMNRICSAMQKLKVILQRSSVKEGCSPHCPCESTGWRSQTISLTRIKEVEISGCGGDDHDIDFLKLILKCAPRLKKMIVKLSDGGASSSDDGCTNIYNIFKAYSSVELCLS</sequence>
<accession>A0A3B6CCK0</accession>
<evidence type="ECO:0008006" key="6">
    <source>
        <dbReference type="Google" id="ProtNLM"/>
    </source>
</evidence>
<evidence type="ECO:0000259" key="2">
    <source>
        <dbReference type="Pfam" id="PF08387"/>
    </source>
</evidence>
<dbReference type="PANTHER" id="PTHR34709">
    <property type="entry name" value="OS10G0396666 PROTEIN"/>
    <property type="match status" value="1"/>
</dbReference>
<organism evidence="4">
    <name type="scientific">Triticum aestivum</name>
    <name type="common">Wheat</name>
    <dbReference type="NCBI Taxonomy" id="4565"/>
    <lineage>
        <taxon>Eukaryota</taxon>
        <taxon>Viridiplantae</taxon>
        <taxon>Streptophyta</taxon>
        <taxon>Embryophyta</taxon>
        <taxon>Tracheophyta</taxon>
        <taxon>Spermatophyta</taxon>
        <taxon>Magnoliopsida</taxon>
        <taxon>Liliopsida</taxon>
        <taxon>Poales</taxon>
        <taxon>Poaceae</taxon>
        <taxon>BOP clade</taxon>
        <taxon>Pooideae</taxon>
        <taxon>Triticodae</taxon>
        <taxon>Triticeae</taxon>
        <taxon>Triticinae</taxon>
        <taxon>Triticum</taxon>
    </lineage>
</organism>
<dbReference type="Proteomes" id="UP000019116">
    <property type="component" value="Chromosome 2B"/>
</dbReference>
<dbReference type="Gramene" id="TraesCS2B02G469900.1">
    <property type="protein sequence ID" value="TraesCS2B02G469900.1"/>
    <property type="gene ID" value="TraesCS2B02G469900"/>
</dbReference>
<feature type="domain" description="F-box/LRR-repeat protein 15/At3g58940/PEG3-like LRR" evidence="3">
    <location>
        <begin position="121"/>
        <end position="257"/>
    </location>
</feature>
<dbReference type="Gramene" id="TraesPARA_EIv1.0_0506090.1">
    <property type="protein sequence ID" value="TraesPARA_EIv1.0_0506090.1.CDS"/>
    <property type="gene ID" value="TraesPARA_EIv1.0_0506090"/>
</dbReference>
<evidence type="ECO:0000259" key="1">
    <source>
        <dbReference type="Pfam" id="PF00646"/>
    </source>
</evidence>
<dbReference type="InterPro" id="IPR036047">
    <property type="entry name" value="F-box-like_dom_sf"/>
</dbReference>